<keyword evidence="5" id="KW-1185">Reference proteome</keyword>
<evidence type="ECO:0000313" key="5">
    <source>
        <dbReference type="Proteomes" id="UP000509510"/>
    </source>
</evidence>
<evidence type="ECO:0000256" key="3">
    <source>
        <dbReference type="PROSITE-ProRule" id="PRU00023"/>
    </source>
</evidence>
<dbReference type="PANTHER" id="PTHR24198">
    <property type="entry name" value="ANKYRIN REPEAT AND PROTEIN KINASE DOMAIN-CONTAINING PROTEIN"/>
    <property type="match status" value="1"/>
</dbReference>
<evidence type="ECO:0008006" key="6">
    <source>
        <dbReference type="Google" id="ProtNLM"/>
    </source>
</evidence>
<dbReference type="KEGG" id="trg:TRUGW13939_06899"/>
<evidence type="ECO:0000256" key="1">
    <source>
        <dbReference type="ARBA" id="ARBA00022737"/>
    </source>
</evidence>
<dbReference type="SUPFAM" id="SSF48403">
    <property type="entry name" value="Ankyrin repeat"/>
    <property type="match status" value="1"/>
</dbReference>
<dbReference type="Pfam" id="PF12796">
    <property type="entry name" value="Ank_2"/>
    <property type="match status" value="2"/>
</dbReference>
<dbReference type="InterPro" id="IPR036770">
    <property type="entry name" value="Ankyrin_rpt-contain_sf"/>
</dbReference>
<name>A0A7H8R0M6_TALRU</name>
<dbReference type="AlphaFoldDB" id="A0A7H8R0M6"/>
<dbReference type="Pfam" id="PF00023">
    <property type="entry name" value="Ank"/>
    <property type="match status" value="1"/>
</dbReference>
<feature type="repeat" description="ANK" evidence="3">
    <location>
        <begin position="180"/>
        <end position="212"/>
    </location>
</feature>
<dbReference type="SMART" id="SM00248">
    <property type="entry name" value="ANK"/>
    <property type="match status" value="8"/>
</dbReference>
<dbReference type="EMBL" id="CP055901">
    <property type="protein sequence ID" value="QKX59757.1"/>
    <property type="molecule type" value="Genomic_DNA"/>
</dbReference>
<reference evidence="5" key="1">
    <citation type="submission" date="2020-06" db="EMBL/GenBank/DDBJ databases">
        <title>A chromosome-scale genome assembly of Talaromyces rugulosus W13939.</title>
        <authorList>
            <person name="Wang B."/>
            <person name="Guo L."/>
            <person name="Ye K."/>
            <person name="Wang L."/>
        </authorList>
    </citation>
    <scope>NUCLEOTIDE SEQUENCE [LARGE SCALE GENOMIC DNA]</scope>
    <source>
        <strain evidence="5">W13939</strain>
    </source>
</reference>
<feature type="repeat" description="ANK" evidence="3">
    <location>
        <begin position="47"/>
        <end position="75"/>
    </location>
</feature>
<dbReference type="PROSITE" id="PS50297">
    <property type="entry name" value="ANK_REP_REGION"/>
    <property type="match status" value="3"/>
</dbReference>
<evidence type="ECO:0000256" key="2">
    <source>
        <dbReference type="ARBA" id="ARBA00023043"/>
    </source>
</evidence>
<dbReference type="PROSITE" id="PS50088">
    <property type="entry name" value="ANK_REPEAT"/>
    <property type="match status" value="3"/>
</dbReference>
<feature type="repeat" description="ANK" evidence="3">
    <location>
        <begin position="212"/>
        <end position="240"/>
    </location>
</feature>
<organism evidence="4 5">
    <name type="scientific">Talaromyces rugulosus</name>
    <name type="common">Penicillium rugulosum</name>
    <dbReference type="NCBI Taxonomy" id="121627"/>
    <lineage>
        <taxon>Eukaryota</taxon>
        <taxon>Fungi</taxon>
        <taxon>Dikarya</taxon>
        <taxon>Ascomycota</taxon>
        <taxon>Pezizomycotina</taxon>
        <taxon>Eurotiomycetes</taxon>
        <taxon>Eurotiomycetidae</taxon>
        <taxon>Eurotiales</taxon>
        <taxon>Trichocomaceae</taxon>
        <taxon>Talaromyces</taxon>
        <taxon>Talaromyces sect. Islandici</taxon>
    </lineage>
</organism>
<evidence type="ECO:0000313" key="4">
    <source>
        <dbReference type="EMBL" id="QKX59757.1"/>
    </source>
</evidence>
<dbReference type="PRINTS" id="PR01415">
    <property type="entry name" value="ANKYRIN"/>
</dbReference>
<dbReference type="InterPro" id="IPR002110">
    <property type="entry name" value="Ankyrin_rpt"/>
</dbReference>
<gene>
    <name evidence="4" type="ORF">TRUGW13939_06899</name>
</gene>
<dbReference type="GeneID" id="55994392"/>
<accession>A0A7H8R0M6</accession>
<proteinExistence type="predicted"/>
<dbReference type="Gene3D" id="1.25.40.20">
    <property type="entry name" value="Ankyrin repeat-containing domain"/>
    <property type="match status" value="2"/>
</dbReference>
<dbReference type="Proteomes" id="UP000509510">
    <property type="component" value="Chromosome IV"/>
</dbReference>
<dbReference type="RefSeq" id="XP_035345934.1">
    <property type="nucleotide sequence ID" value="XM_035490041.1"/>
</dbReference>
<sequence length="365" mass="40371">MSLLQLPNEIILYIAHHIGSPYSLTLVNRQFYHLLHHTLYRYNIKYRGSTALPWAAKKGDLVVMKRLLAEGAPISKLAFSVNANNLLNIYHSFHSQASPASKGPATEDSPLGLAVRENNEEMVEFLLTELAKNSETSAMLSIQVNETLAAAATHGQNGILLRMLSRGADIDFKRTRGIKTWTPPLSLAASNGNLETVKLLLEHGADVKAGTRAQSALEGAIRKHQTEIARLLLESGADPNSIYLDGLVPAAERGDAEMVELLLNMGPQFRRSFYCQRALFKAIEEGHEKVTRLLIEQGGADPKLSEPTSRRSTMRMAVRQMQPNLGIVRLLIEQGVLPDSQDLRLVKFNGNEGLIGLLEEYCEFP</sequence>
<dbReference type="PANTHER" id="PTHR24198:SF165">
    <property type="entry name" value="ANKYRIN REPEAT-CONTAINING PROTEIN-RELATED"/>
    <property type="match status" value="1"/>
</dbReference>
<keyword evidence="2 3" id="KW-0040">ANK repeat</keyword>
<protein>
    <recommendedName>
        <fullName evidence="6">F-box domain-containing protein</fullName>
    </recommendedName>
</protein>
<dbReference type="OrthoDB" id="4221657at2759"/>
<keyword evidence="1" id="KW-0677">Repeat</keyword>